<evidence type="ECO:0000256" key="1">
    <source>
        <dbReference type="SAM" id="MobiDB-lite"/>
    </source>
</evidence>
<feature type="compositionally biased region" description="Gly residues" evidence="1">
    <location>
        <begin position="71"/>
        <end position="81"/>
    </location>
</feature>
<dbReference type="Proteomes" id="UP000294508">
    <property type="component" value="Unassembled WGS sequence"/>
</dbReference>
<keyword evidence="2" id="KW-1133">Transmembrane helix</keyword>
<name>A0A4V2S1B0_9ACTN</name>
<reference evidence="3 4" key="1">
    <citation type="journal article" date="2015" name="Stand. Genomic Sci.">
        <title>Genomic Encyclopedia of Bacterial and Archaeal Type Strains, Phase III: the genomes of soil and plant-associated and newly described type strains.</title>
        <authorList>
            <person name="Whitman W.B."/>
            <person name="Woyke T."/>
            <person name="Klenk H.P."/>
            <person name="Zhou Y."/>
            <person name="Lilburn T.G."/>
            <person name="Beck B.J."/>
            <person name="De Vos P."/>
            <person name="Vandamme P."/>
            <person name="Eisen J.A."/>
            <person name="Garrity G."/>
            <person name="Hugenholtz P."/>
            <person name="Kyrpides N.C."/>
        </authorList>
    </citation>
    <scope>NUCLEOTIDE SEQUENCE [LARGE SCALE GENOMIC DNA]</scope>
    <source>
        <strain evidence="3 4">VKM Ac-2572</strain>
    </source>
</reference>
<keyword evidence="2" id="KW-0812">Transmembrane</keyword>
<gene>
    <name evidence="3" type="ORF">EV652_101858</name>
</gene>
<organism evidence="3 4">
    <name type="scientific">Kribbella steppae</name>
    <dbReference type="NCBI Taxonomy" id="2512223"/>
    <lineage>
        <taxon>Bacteria</taxon>
        <taxon>Bacillati</taxon>
        <taxon>Actinomycetota</taxon>
        <taxon>Actinomycetes</taxon>
        <taxon>Propionibacteriales</taxon>
        <taxon>Kribbellaceae</taxon>
        <taxon>Kribbella</taxon>
    </lineage>
</organism>
<accession>A0A4V2S1B0</accession>
<keyword evidence="4" id="KW-1185">Reference proteome</keyword>
<evidence type="ECO:0000313" key="3">
    <source>
        <dbReference type="EMBL" id="TCO35970.1"/>
    </source>
</evidence>
<evidence type="ECO:0000313" key="4">
    <source>
        <dbReference type="Proteomes" id="UP000294508"/>
    </source>
</evidence>
<feature type="region of interest" description="Disordered" evidence="1">
    <location>
        <begin position="60"/>
        <end position="133"/>
    </location>
</feature>
<sequence length="239" mass="24506">MTPVDHRRPPARRQPKSPSRQSHSPHSHSRKPQRSHSAVGAAIVAAAAMVAVFAFILTRGSSTPPTDDGLRVGGAANGGAGPPAAAAPSQSTDPSPSVNTSKADRKPPASSASPKAKVQTPPSATPNTGATSPAFKRGQWIVVMEKYPTDVGMDADQLAKATAVKMITAGVPAKAMLVNGQYPGISNSSMEPVTDTWIVYLGPGTSSGQMLDLCSDPRTQRVHSSPACPTFEPAGAPGS</sequence>
<feature type="compositionally biased region" description="Basic residues" evidence="1">
    <location>
        <begin position="23"/>
        <end position="34"/>
    </location>
</feature>
<evidence type="ECO:0000256" key="2">
    <source>
        <dbReference type="SAM" id="Phobius"/>
    </source>
</evidence>
<dbReference type="AlphaFoldDB" id="A0A4V2S1B0"/>
<proteinExistence type="predicted"/>
<protein>
    <submittedName>
        <fullName evidence="3">Uncharacterized protein</fullName>
    </submittedName>
</protein>
<feature type="region of interest" description="Disordered" evidence="1">
    <location>
        <begin position="1"/>
        <end position="39"/>
    </location>
</feature>
<dbReference type="EMBL" id="SLWN01000001">
    <property type="protein sequence ID" value="TCO35970.1"/>
    <property type="molecule type" value="Genomic_DNA"/>
</dbReference>
<feature type="compositionally biased region" description="Low complexity" evidence="1">
    <location>
        <begin position="108"/>
        <end position="117"/>
    </location>
</feature>
<comment type="caution">
    <text evidence="3">The sequence shown here is derived from an EMBL/GenBank/DDBJ whole genome shotgun (WGS) entry which is preliminary data.</text>
</comment>
<feature type="compositionally biased region" description="Polar residues" evidence="1">
    <location>
        <begin position="89"/>
        <end position="101"/>
    </location>
</feature>
<feature type="transmembrane region" description="Helical" evidence="2">
    <location>
        <begin position="38"/>
        <end position="57"/>
    </location>
</feature>
<feature type="compositionally biased region" description="Polar residues" evidence="1">
    <location>
        <begin position="120"/>
        <end position="131"/>
    </location>
</feature>
<keyword evidence="2" id="KW-0472">Membrane</keyword>